<dbReference type="EMBL" id="CP144745">
    <property type="protein sequence ID" value="WVZ54077.1"/>
    <property type="molecule type" value="Genomic_DNA"/>
</dbReference>
<dbReference type="Proteomes" id="UP001341281">
    <property type="component" value="Chromosome 01"/>
</dbReference>
<proteinExistence type="predicted"/>
<name>A0AAQ3SJG4_PASNO</name>
<accession>A0AAQ3SJG4</accession>
<reference evidence="1 2" key="1">
    <citation type="submission" date="2024-02" db="EMBL/GenBank/DDBJ databases">
        <title>High-quality chromosome-scale genome assembly of Pensacola bahiagrass (Paspalum notatum Flugge var. saurae).</title>
        <authorList>
            <person name="Vega J.M."/>
            <person name="Podio M."/>
            <person name="Orjuela J."/>
            <person name="Siena L.A."/>
            <person name="Pessino S.C."/>
            <person name="Combes M.C."/>
            <person name="Mariac C."/>
            <person name="Albertini E."/>
            <person name="Pupilli F."/>
            <person name="Ortiz J.P.A."/>
            <person name="Leblanc O."/>
        </authorList>
    </citation>
    <scope>NUCLEOTIDE SEQUENCE [LARGE SCALE GENOMIC DNA]</scope>
    <source>
        <strain evidence="1">R1</strain>
        <tissue evidence="1">Leaf</tissue>
    </source>
</reference>
<dbReference type="PANTHER" id="PTHR34591">
    <property type="entry name" value="OS03G0653100 PROTEIN-RELATED"/>
    <property type="match status" value="1"/>
</dbReference>
<sequence length="176" mass="20115">MRITLPDSKYQVIEPPQGVNSSVQFDLRLVKCKNGVYFAYMGKTLKAWFLDESAAIGKAWVLKYDVNLQAVYSYFSSRDSHHPINRPWVLHRVDYNKGNNARVRSMKKFQWNFDNGNIVKIKSTDGKFRGKGWIYLLGFHPYKEVAFLQLSNGRAGLPIESLQGSRFGSLGFGILS</sequence>
<keyword evidence="2" id="KW-1185">Reference proteome</keyword>
<evidence type="ECO:0000313" key="1">
    <source>
        <dbReference type="EMBL" id="WVZ54077.1"/>
    </source>
</evidence>
<gene>
    <name evidence="1" type="ORF">U9M48_004941</name>
</gene>
<dbReference type="AlphaFoldDB" id="A0AAQ3SJG4"/>
<protein>
    <submittedName>
        <fullName evidence="1">Uncharacterized protein</fullName>
    </submittedName>
</protein>
<dbReference type="PANTHER" id="PTHR34591:SF58">
    <property type="entry name" value="F-BOX DOMAIN-CONTAINING PROTEIN"/>
    <property type="match status" value="1"/>
</dbReference>
<evidence type="ECO:0000313" key="2">
    <source>
        <dbReference type="Proteomes" id="UP001341281"/>
    </source>
</evidence>
<organism evidence="1 2">
    <name type="scientific">Paspalum notatum var. saurae</name>
    <dbReference type="NCBI Taxonomy" id="547442"/>
    <lineage>
        <taxon>Eukaryota</taxon>
        <taxon>Viridiplantae</taxon>
        <taxon>Streptophyta</taxon>
        <taxon>Embryophyta</taxon>
        <taxon>Tracheophyta</taxon>
        <taxon>Spermatophyta</taxon>
        <taxon>Magnoliopsida</taxon>
        <taxon>Liliopsida</taxon>
        <taxon>Poales</taxon>
        <taxon>Poaceae</taxon>
        <taxon>PACMAD clade</taxon>
        <taxon>Panicoideae</taxon>
        <taxon>Andropogonodae</taxon>
        <taxon>Paspaleae</taxon>
        <taxon>Paspalinae</taxon>
        <taxon>Paspalum</taxon>
    </lineage>
</organism>